<reference evidence="2 3" key="1">
    <citation type="submission" date="2019-07" db="EMBL/GenBank/DDBJ databases">
        <title>Finished genome of Venturia effusa.</title>
        <authorList>
            <person name="Young C.A."/>
            <person name="Cox M.P."/>
            <person name="Ganley A.R.D."/>
            <person name="David W.J."/>
        </authorList>
    </citation>
    <scope>NUCLEOTIDE SEQUENCE [LARGE SCALE GENOMIC DNA]</scope>
    <source>
        <strain evidence="3">albino</strain>
    </source>
</reference>
<evidence type="ECO:0008006" key="4">
    <source>
        <dbReference type="Google" id="ProtNLM"/>
    </source>
</evidence>
<dbReference type="EMBL" id="CP042198">
    <property type="protein sequence ID" value="QDS76168.1"/>
    <property type="molecule type" value="Genomic_DNA"/>
</dbReference>
<dbReference type="AlphaFoldDB" id="A0A517LKJ4"/>
<evidence type="ECO:0000313" key="2">
    <source>
        <dbReference type="EMBL" id="QDS76168.1"/>
    </source>
</evidence>
<accession>A0A517LKJ4</accession>
<proteinExistence type="predicted"/>
<keyword evidence="1" id="KW-0732">Signal</keyword>
<evidence type="ECO:0000256" key="1">
    <source>
        <dbReference type="SAM" id="SignalP"/>
    </source>
</evidence>
<gene>
    <name evidence="2" type="ORF">FKW77_007689</name>
</gene>
<dbReference type="Proteomes" id="UP000316270">
    <property type="component" value="Chromosome 14"/>
</dbReference>
<name>A0A517LKJ4_9PEZI</name>
<protein>
    <recommendedName>
        <fullName evidence="4">Extracellular membrane protein CFEM domain-containing protein</fullName>
    </recommendedName>
</protein>
<feature type="signal peptide" evidence="1">
    <location>
        <begin position="1"/>
        <end position="23"/>
    </location>
</feature>
<keyword evidence="3" id="KW-1185">Reference proteome</keyword>
<sequence>MKFTTLAPAIITLLHSTAYASLAGVPCCQSDINLCKSFSDREGCVKVGDRPYCVVSNKDPTCIAECKAHTKPPVHEWWAYKPPNQDRLCVCTRFQAAAPGLKC</sequence>
<evidence type="ECO:0000313" key="3">
    <source>
        <dbReference type="Proteomes" id="UP000316270"/>
    </source>
</evidence>
<feature type="chain" id="PRO_5021743165" description="Extracellular membrane protein CFEM domain-containing protein" evidence="1">
    <location>
        <begin position="24"/>
        <end position="103"/>
    </location>
</feature>
<organism evidence="2 3">
    <name type="scientific">Venturia effusa</name>
    <dbReference type="NCBI Taxonomy" id="50376"/>
    <lineage>
        <taxon>Eukaryota</taxon>
        <taxon>Fungi</taxon>
        <taxon>Dikarya</taxon>
        <taxon>Ascomycota</taxon>
        <taxon>Pezizomycotina</taxon>
        <taxon>Dothideomycetes</taxon>
        <taxon>Pleosporomycetidae</taxon>
        <taxon>Venturiales</taxon>
        <taxon>Venturiaceae</taxon>
        <taxon>Venturia</taxon>
    </lineage>
</organism>